<evidence type="ECO:0000256" key="4">
    <source>
        <dbReference type="ARBA" id="ARBA00022533"/>
    </source>
</evidence>
<dbReference type="EC" id="2.4.2.9" evidence="3 15"/>
<feature type="binding site" evidence="15">
    <location>
        <position position="199"/>
    </location>
    <ligand>
        <name>uracil</name>
        <dbReference type="ChEBI" id="CHEBI:17568"/>
    </ligand>
</feature>
<evidence type="ECO:0000256" key="12">
    <source>
        <dbReference type="ARBA" id="ARBA00056901"/>
    </source>
</evidence>
<dbReference type="AlphaFoldDB" id="A0A3N0AG02"/>
<comment type="pathway">
    <text evidence="1 15">Pyrimidine metabolism; UMP biosynthesis via salvage pathway; UMP from uracil: step 1/1.</text>
</comment>
<organism evidence="17 18">
    <name type="scientific">Slackia faecicanis</name>
    <dbReference type="NCBI Taxonomy" id="255723"/>
    <lineage>
        <taxon>Bacteria</taxon>
        <taxon>Bacillati</taxon>
        <taxon>Actinomycetota</taxon>
        <taxon>Coriobacteriia</taxon>
        <taxon>Eggerthellales</taxon>
        <taxon>Eggerthellaceae</taxon>
        <taxon>Slackia</taxon>
    </lineage>
</organism>
<dbReference type="InterPro" id="IPR005765">
    <property type="entry name" value="UPRT"/>
</dbReference>
<name>A0A3N0AG02_9ACTN</name>
<evidence type="ECO:0000256" key="1">
    <source>
        <dbReference type="ARBA" id="ARBA00005180"/>
    </source>
</evidence>
<evidence type="ECO:0000256" key="8">
    <source>
        <dbReference type="ARBA" id="ARBA00022842"/>
    </source>
</evidence>
<feature type="binding site" evidence="15">
    <location>
        <begin position="136"/>
        <end position="144"/>
    </location>
    <ligand>
        <name>5-phospho-alpha-D-ribose 1-diphosphate</name>
        <dbReference type="ChEBI" id="CHEBI:58017"/>
    </ligand>
</feature>
<dbReference type="RefSeq" id="WP_123197838.1">
    <property type="nucleotide sequence ID" value="NZ_QICB01000002.1"/>
</dbReference>
<evidence type="ECO:0000256" key="11">
    <source>
        <dbReference type="ARBA" id="ARBA00052919"/>
    </source>
</evidence>
<gene>
    <name evidence="15" type="primary">upp</name>
    <name evidence="17" type="ORF">DMP07_03935</name>
</gene>
<dbReference type="InterPro" id="IPR000836">
    <property type="entry name" value="PRTase_dom"/>
</dbReference>
<sequence length="214" mass="23568">MAFENNDRVIVVDHPMVQHKLAILRDKTTSSKQFRELVRELAMFEAYEATRDLPLEEVVVETPVAEATCSIIKGRKMAIVPILRAGLGMVEGVLDLIPAARVGHLGMYRDEETHIPHEYYAKMPEDIAERDVLVVDPMLATGGSLVAAIEYLRKQGVKNLKLMVLVAAPEGVKTVLEADPDVVLYTCAVDERLNDAAYIVPGLGDAGDRIFGTK</sequence>
<dbReference type="NCBIfam" id="TIGR01091">
    <property type="entry name" value="upp"/>
    <property type="match status" value="1"/>
</dbReference>
<comment type="catalytic activity">
    <reaction evidence="11 15">
        <text>UMP + diphosphate = 5-phospho-alpha-D-ribose 1-diphosphate + uracil</text>
        <dbReference type="Rhea" id="RHEA:13017"/>
        <dbReference type="ChEBI" id="CHEBI:17568"/>
        <dbReference type="ChEBI" id="CHEBI:33019"/>
        <dbReference type="ChEBI" id="CHEBI:57865"/>
        <dbReference type="ChEBI" id="CHEBI:58017"/>
        <dbReference type="EC" id="2.4.2.9"/>
    </reaction>
</comment>
<evidence type="ECO:0000256" key="9">
    <source>
        <dbReference type="ARBA" id="ARBA00023134"/>
    </source>
</evidence>
<dbReference type="OrthoDB" id="9781675at2"/>
<feature type="domain" description="Phosphoribosyltransferase" evidence="16">
    <location>
        <begin position="11"/>
        <end position="213"/>
    </location>
</feature>
<dbReference type="GO" id="GO:0004845">
    <property type="term" value="F:uracil phosphoribosyltransferase activity"/>
    <property type="evidence" value="ECO:0007669"/>
    <property type="project" value="UniProtKB-UniRule"/>
</dbReference>
<evidence type="ECO:0000256" key="7">
    <source>
        <dbReference type="ARBA" id="ARBA00022741"/>
    </source>
</evidence>
<evidence type="ECO:0000256" key="13">
    <source>
        <dbReference type="ARBA" id="ARBA00072146"/>
    </source>
</evidence>
<dbReference type="PANTHER" id="PTHR32315:SF4">
    <property type="entry name" value="URACIL PHOSPHORIBOSYLTRANSFERASE, CHLOROPLASTIC"/>
    <property type="match status" value="1"/>
</dbReference>
<dbReference type="Proteomes" id="UP000267368">
    <property type="component" value="Unassembled WGS sequence"/>
</dbReference>
<dbReference type="CDD" id="cd06223">
    <property type="entry name" value="PRTases_typeI"/>
    <property type="match status" value="1"/>
</dbReference>
<feature type="binding site" evidence="15">
    <location>
        <position position="84"/>
    </location>
    <ligand>
        <name>5-phospho-alpha-D-ribose 1-diphosphate</name>
        <dbReference type="ChEBI" id="CHEBI:58017"/>
    </ligand>
</feature>
<feature type="binding site" evidence="15">
    <location>
        <position position="205"/>
    </location>
    <ligand>
        <name>5-phospho-alpha-D-ribose 1-diphosphate</name>
        <dbReference type="ChEBI" id="CHEBI:58017"/>
    </ligand>
</feature>
<feature type="binding site" evidence="15">
    <location>
        <position position="109"/>
    </location>
    <ligand>
        <name>5-phospho-alpha-D-ribose 1-diphosphate</name>
        <dbReference type="ChEBI" id="CHEBI:58017"/>
    </ligand>
</feature>
<dbReference type="Pfam" id="PF14681">
    <property type="entry name" value="UPRTase"/>
    <property type="match status" value="1"/>
</dbReference>
<dbReference type="NCBIfam" id="NF001097">
    <property type="entry name" value="PRK00129.1"/>
    <property type="match status" value="1"/>
</dbReference>
<keyword evidence="8 15" id="KW-0460">Magnesium</keyword>
<evidence type="ECO:0000256" key="5">
    <source>
        <dbReference type="ARBA" id="ARBA00022676"/>
    </source>
</evidence>
<protein>
    <recommendedName>
        <fullName evidence="13 15">Uracil phosphoribosyltransferase</fullName>
        <ecNumber evidence="3 15">2.4.2.9</ecNumber>
    </recommendedName>
    <alternativeName>
        <fullName evidence="10 15">UMP pyrophosphorylase</fullName>
    </alternativeName>
    <alternativeName>
        <fullName evidence="14 15">UPRTase</fullName>
    </alternativeName>
</protein>
<evidence type="ECO:0000256" key="6">
    <source>
        <dbReference type="ARBA" id="ARBA00022679"/>
    </source>
</evidence>
<dbReference type="GO" id="GO:0044206">
    <property type="term" value="P:UMP salvage"/>
    <property type="evidence" value="ECO:0007669"/>
    <property type="project" value="UniProtKB-UniRule"/>
</dbReference>
<keyword evidence="9 15" id="KW-0342">GTP-binding</keyword>
<evidence type="ECO:0000313" key="18">
    <source>
        <dbReference type="Proteomes" id="UP000267368"/>
    </source>
</evidence>
<evidence type="ECO:0000256" key="15">
    <source>
        <dbReference type="HAMAP-Rule" id="MF_01218"/>
    </source>
</evidence>
<keyword evidence="7 15" id="KW-0547">Nucleotide-binding</keyword>
<comment type="similarity">
    <text evidence="2 15">Belongs to the UPRTase family.</text>
</comment>
<evidence type="ECO:0000313" key="17">
    <source>
        <dbReference type="EMBL" id="RNL20738.1"/>
    </source>
</evidence>
<evidence type="ECO:0000256" key="10">
    <source>
        <dbReference type="ARBA" id="ARBA00031082"/>
    </source>
</evidence>
<dbReference type="UniPathway" id="UPA00574">
    <property type="reaction ID" value="UER00636"/>
</dbReference>
<dbReference type="GO" id="GO:0000287">
    <property type="term" value="F:magnesium ion binding"/>
    <property type="evidence" value="ECO:0007669"/>
    <property type="project" value="UniProtKB-UniRule"/>
</dbReference>
<keyword evidence="5 15" id="KW-0328">Glycosyltransferase</keyword>
<comment type="function">
    <text evidence="12 15">Catalyzes the conversion of uracil and 5-phospho-alpha-D-ribose 1-diphosphate (PRPP) to UMP and diphosphate.</text>
</comment>
<dbReference type="HAMAP" id="MF_01218_B">
    <property type="entry name" value="Upp_B"/>
    <property type="match status" value="1"/>
</dbReference>
<evidence type="ECO:0000256" key="3">
    <source>
        <dbReference type="ARBA" id="ARBA00011894"/>
    </source>
</evidence>
<dbReference type="PANTHER" id="PTHR32315">
    <property type="entry name" value="ADENINE PHOSPHORIBOSYLTRANSFERASE"/>
    <property type="match status" value="1"/>
</dbReference>
<keyword evidence="6 15" id="KW-0808">Transferase</keyword>
<evidence type="ECO:0000256" key="2">
    <source>
        <dbReference type="ARBA" id="ARBA00009516"/>
    </source>
</evidence>
<dbReference type="Gene3D" id="3.40.50.2020">
    <property type="match status" value="1"/>
</dbReference>
<dbReference type="InterPro" id="IPR029057">
    <property type="entry name" value="PRTase-like"/>
</dbReference>
<dbReference type="SUPFAM" id="SSF53271">
    <property type="entry name" value="PRTase-like"/>
    <property type="match status" value="1"/>
</dbReference>
<comment type="caution">
    <text evidence="17">The sequence shown here is derived from an EMBL/GenBank/DDBJ whole genome shotgun (WGS) entry which is preliminary data.</text>
</comment>
<comment type="cofactor">
    <cofactor evidence="15">
        <name>Mg(2+)</name>
        <dbReference type="ChEBI" id="CHEBI:18420"/>
    </cofactor>
    <text evidence="15">Binds 1 Mg(2+) ion per subunit. The magnesium is bound as Mg-PRPP.</text>
</comment>
<comment type="activity regulation">
    <text evidence="15">Allosterically activated by GTP.</text>
</comment>
<evidence type="ECO:0000256" key="14">
    <source>
        <dbReference type="ARBA" id="ARBA00079807"/>
    </source>
</evidence>
<dbReference type="InterPro" id="IPR050054">
    <property type="entry name" value="UPRTase/APRTase"/>
</dbReference>
<keyword evidence="18" id="KW-1185">Reference proteome</keyword>
<dbReference type="InterPro" id="IPR034332">
    <property type="entry name" value="Upp_B"/>
</dbReference>
<keyword evidence="4 15" id="KW-0021">Allosteric enzyme</keyword>
<evidence type="ECO:0000259" key="16">
    <source>
        <dbReference type="Pfam" id="PF14681"/>
    </source>
</evidence>
<dbReference type="FunFam" id="3.40.50.2020:FF:000003">
    <property type="entry name" value="Uracil phosphoribosyltransferase"/>
    <property type="match status" value="1"/>
</dbReference>
<accession>A0A3N0AG02</accession>
<dbReference type="GO" id="GO:0006223">
    <property type="term" value="P:uracil salvage"/>
    <property type="evidence" value="ECO:0007669"/>
    <property type="project" value="InterPro"/>
</dbReference>
<proteinExistence type="inferred from homology"/>
<feature type="binding site" evidence="15">
    <location>
        <begin position="204"/>
        <end position="206"/>
    </location>
    <ligand>
        <name>uracil</name>
        <dbReference type="ChEBI" id="CHEBI:17568"/>
    </ligand>
</feature>
<dbReference type="GO" id="GO:0005525">
    <property type="term" value="F:GTP binding"/>
    <property type="evidence" value="ECO:0007669"/>
    <property type="project" value="UniProtKB-KW"/>
</dbReference>
<dbReference type="EMBL" id="QICB01000002">
    <property type="protein sequence ID" value="RNL20738.1"/>
    <property type="molecule type" value="Genomic_DNA"/>
</dbReference>
<reference evidence="18" key="1">
    <citation type="submission" date="2018-05" db="EMBL/GenBank/DDBJ databases">
        <title>Genome Sequencing of selected type strains of the family Eggerthellaceae.</title>
        <authorList>
            <person name="Danylec N."/>
            <person name="Stoll D.A."/>
            <person name="Doetsch A."/>
            <person name="Huch M."/>
        </authorList>
    </citation>
    <scope>NUCLEOTIDE SEQUENCE [LARGE SCALE GENOMIC DNA]</scope>
    <source>
        <strain evidence="18">DSM 17537</strain>
    </source>
</reference>
<dbReference type="GO" id="GO:0005737">
    <property type="term" value="C:cytoplasm"/>
    <property type="evidence" value="ECO:0007669"/>
    <property type="project" value="UniProtKB-ARBA"/>
</dbReference>